<reference evidence="3" key="7">
    <citation type="submission" date="2023-04" db="EMBL/GenBank/DDBJ databases">
        <authorList>
            <person name="Li W."/>
        </authorList>
    </citation>
    <scope>NUCLEOTIDE SEQUENCE</scope>
    <source>
        <strain evidence="3">QITACRE101</strain>
    </source>
</reference>
<dbReference type="EMBL" id="CAHPSF010000002">
    <property type="protein sequence ID" value="CAB5677282.1"/>
    <property type="molecule type" value="Genomic_DNA"/>
</dbReference>
<reference evidence="6" key="4">
    <citation type="submission" date="2021-06" db="EMBL/GenBank/DDBJ databases">
        <title>Emergence of genetically related NDM-1-producing Providencia rettgeri strains in Argentina.</title>
        <authorList>
            <person name="Pasteran F."/>
            <person name="Meo A."/>
            <person name="Gomez S."/>
            <person name="Derdoy L."/>
            <person name="Albronoz E."/>
            <person name="Faccone D."/>
            <person name="Guerriero L."/>
            <person name="Archuby D."/>
            <person name="Tarzia A."/>
            <person name="Lopez M."/>
            <person name="Corso A."/>
        </authorList>
    </citation>
    <scope>NUCLEOTIDE SEQUENCE</scope>
    <source>
        <strain evidence="6">PreM15628</strain>
    </source>
</reference>
<evidence type="ECO:0000313" key="5">
    <source>
        <dbReference type="EMBL" id="OZS76395.1"/>
    </source>
</evidence>
<reference evidence="2" key="5">
    <citation type="submission" date="2021-07" db="EMBL/GenBank/DDBJ databases">
        <authorList>
            <person name="Stanton E."/>
        </authorList>
    </citation>
    <scope>NUCLEOTIDE SEQUENCE</scope>
    <source>
        <strain evidence="2">2021EL-01139</strain>
    </source>
</reference>
<reference evidence="3" key="8">
    <citation type="submission" date="2023-10" db="EMBL/GenBank/DDBJ databases">
        <title>Analysis of Resistance Genes of Carbapenem-resistant Providencia rettgeri.</title>
        <authorList>
            <person name="Liu M."/>
        </authorList>
    </citation>
    <scope>NUCLEOTIDE SEQUENCE</scope>
    <source>
        <strain evidence="3">QITACRE101</strain>
    </source>
</reference>
<reference evidence="4" key="6">
    <citation type="submission" date="2022-10" db="EMBL/GenBank/DDBJ databases">
        <title>Bacterial isolates recovered from the One Health project in Brazil.</title>
        <authorList>
            <person name="Valiatti T.B."/>
            <person name="Santos F."/>
            <person name="Cayo R."/>
            <person name="Gales A.C."/>
        </authorList>
    </citation>
    <scope>NUCLEOTIDE SEQUENCE</scope>
    <source>
        <strain evidence="4">PVR188</strain>
    </source>
</reference>
<sequence>MEINIKLSDDPLSQLPEKSYESFIAELKARVLEVYPGSYLLITHDNGPTTFQTKGFHDDNEAHIVLHELVEDVLKHGHWLKQ</sequence>
<dbReference type="Proteomes" id="UP000254208">
    <property type="component" value="Unassembled WGS sequence"/>
</dbReference>
<evidence type="ECO:0000313" key="10">
    <source>
        <dbReference type="Proteomes" id="UP001155882"/>
    </source>
</evidence>
<dbReference type="EMBL" id="JARVQW010000001">
    <property type="protein sequence ID" value="MDH2304629.1"/>
    <property type="molecule type" value="Genomic_DNA"/>
</dbReference>
<dbReference type="Proteomes" id="UP001155882">
    <property type="component" value="Unassembled WGS sequence"/>
</dbReference>
<dbReference type="Proteomes" id="UP000216001">
    <property type="component" value="Unassembled WGS sequence"/>
</dbReference>
<dbReference type="EMBL" id="JAHWLI010000088">
    <property type="protein sequence ID" value="MBW3118573.1"/>
    <property type="molecule type" value="Genomic_DNA"/>
</dbReference>
<proteinExistence type="predicted"/>
<dbReference type="Proteomes" id="UP000834611">
    <property type="component" value="Unassembled WGS sequence"/>
</dbReference>
<dbReference type="EMBL" id="UGTZ01000001">
    <property type="protein sequence ID" value="SUC31135.1"/>
    <property type="molecule type" value="Genomic_DNA"/>
</dbReference>
<dbReference type="Proteomes" id="UP001162044">
    <property type="component" value="Unassembled WGS sequence"/>
</dbReference>
<dbReference type="Proteomes" id="UP000682358">
    <property type="component" value="Chromosome"/>
</dbReference>
<gene>
    <name evidence="5" type="ORF">CHI95_00760</name>
    <name evidence="1" type="ORF">GHA_01077</name>
    <name evidence="6" type="ORF">KOF27_08700</name>
    <name evidence="2" type="ORF">KYI77_19210</name>
    <name evidence="7" type="ORF">NCTC11801_02082</name>
    <name evidence="4" type="ORF">OGX73_03085</name>
    <name evidence="3" type="ORF">QDQ51_04240</name>
</gene>
<dbReference type="OMA" id="HEVYPAS"/>
<protein>
    <submittedName>
        <fullName evidence="2">DinI family protein</fullName>
    </submittedName>
    <submittedName>
        <fullName evidence="3">DinI-like family protein</fullName>
    </submittedName>
    <submittedName>
        <fullName evidence="5">Penicillin-binding protein</fullName>
    </submittedName>
</protein>
<evidence type="ECO:0000313" key="3">
    <source>
        <dbReference type="EMBL" id="MDH2304629.1"/>
    </source>
</evidence>
<reference evidence="5 8" key="1">
    <citation type="submission" date="2017-07" db="EMBL/GenBank/DDBJ databases">
        <title>blaIMP-27 on transferable plasmids in Proteus mirabilis and Providencia rettgeri.</title>
        <authorList>
            <person name="Potter R."/>
        </authorList>
    </citation>
    <scope>NUCLEOTIDE SEQUENCE [LARGE SCALE GENOMIC DNA]</scope>
    <source>
        <strain evidence="5 8">PR1</strain>
    </source>
</reference>
<dbReference type="EMBL" id="CP076405">
    <property type="protein sequence ID" value="QWQ22368.1"/>
    <property type="molecule type" value="Genomic_DNA"/>
</dbReference>
<dbReference type="Proteomes" id="UP001159001">
    <property type="component" value="Unassembled WGS sequence"/>
</dbReference>
<dbReference type="AlphaFoldDB" id="A0A1B8SMC3"/>
<evidence type="ECO:0000313" key="6">
    <source>
        <dbReference type="EMBL" id="QWQ22368.1"/>
    </source>
</evidence>
<dbReference type="RefSeq" id="WP_004253462.1">
    <property type="nucleotide sequence ID" value="NZ_ABDWLN020000054.1"/>
</dbReference>
<evidence type="ECO:0000313" key="7">
    <source>
        <dbReference type="EMBL" id="SUC31135.1"/>
    </source>
</evidence>
<organism evidence="2 10">
    <name type="scientific">Providencia rettgeri</name>
    <dbReference type="NCBI Taxonomy" id="587"/>
    <lineage>
        <taxon>Bacteria</taxon>
        <taxon>Pseudomonadati</taxon>
        <taxon>Pseudomonadota</taxon>
        <taxon>Gammaproteobacteria</taxon>
        <taxon>Enterobacterales</taxon>
        <taxon>Morganellaceae</taxon>
        <taxon>Providencia</taxon>
    </lineage>
</organism>
<evidence type="ECO:0000313" key="4">
    <source>
        <dbReference type="EMBL" id="MDI9091603.1"/>
    </source>
</evidence>
<dbReference type="EMBL" id="NOWC01000001">
    <property type="protein sequence ID" value="OZS76395.1"/>
    <property type="molecule type" value="Genomic_DNA"/>
</dbReference>
<name>A0A1B8SMC3_PRORE</name>
<evidence type="ECO:0000313" key="2">
    <source>
        <dbReference type="EMBL" id="MBW3118573.1"/>
    </source>
</evidence>
<accession>A0A1B8SMC3</accession>
<reference evidence="7 9" key="2">
    <citation type="submission" date="2018-06" db="EMBL/GenBank/DDBJ databases">
        <authorList>
            <consortium name="Pathogen Informatics"/>
            <person name="Doyle S."/>
        </authorList>
    </citation>
    <scope>NUCLEOTIDE SEQUENCE [LARGE SCALE GENOMIC DNA]</scope>
    <source>
        <strain evidence="7 9">NCTC11801</strain>
    </source>
</reference>
<evidence type="ECO:0000313" key="1">
    <source>
        <dbReference type="EMBL" id="CAB5677282.1"/>
    </source>
</evidence>
<evidence type="ECO:0000313" key="9">
    <source>
        <dbReference type="Proteomes" id="UP000254208"/>
    </source>
</evidence>
<reference evidence="1" key="3">
    <citation type="submission" date="2020-05" db="EMBL/GenBank/DDBJ databases">
        <authorList>
            <person name="Delgado-Blas J."/>
        </authorList>
    </citation>
    <scope>NUCLEOTIDE SEQUENCE</scope>
    <source>
        <strain evidence="1">BB1453</strain>
    </source>
</reference>
<dbReference type="OrthoDB" id="6457632at2"/>
<dbReference type="GeneID" id="92274662"/>
<dbReference type="EMBL" id="JAOWIN010000001">
    <property type="protein sequence ID" value="MDI9091603.1"/>
    <property type="molecule type" value="Genomic_DNA"/>
</dbReference>
<evidence type="ECO:0000313" key="8">
    <source>
        <dbReference type="Proteomes" id="UP000216001"/>
    </source>
</evidence>